<feature type="compositionally biased region" description="Basic and acidic residues" evidence="1">
    <location>
        <begin position="44"/>
        <end position="91"/>
    </location>
</feature>
<protein>
    <submittedName>
        <fullName evidence="2">Uncharacterized protein</fullName>
    </submittedName>
</protein>
<evidence type="ECO:0000256" key="1">
    <source>
        <dbReference type="SAM" id="MobiDB-lite"/>
    </source>
</evidence>
<organism evidence="2 3">
    <name type="scientific">Crenichthys baileyi</name>
    <name type="common">White River springfish</name>
    <dbReference type="NCBI Taxonomy" id="28760"/>
    <lineage>
        <taxon>Eukaryota</taxon>
        <taxon>Metazoa</taxon>
        <taxon>Chordata</taxon>
        <taxon>Craniata</taxon>
        <taxon>Vertebrata</taxon>
        <taxon>Euteleostomi</taxon>
        <taxon>Actinopterygii</taxon>
        <taxon>Neopterygii</taxon>
        <taxon>Teleostei</taxon>
        <taxon>Neoteleostei</taxon>
        <taxon>Acanthomorphata</taxon>
        <taxon>Ovalentaria</taxon>
        <taxon>Atherinomorphae</taxon>
        <taxon>Cyprinodontiformes</taxon>
        <taxon>Goodeidae</taxon>
        <taxon>Crenichthys</taxon>
    </lineage>
</organism>
<gene>
    <name evidence="2" type="ORF">CRENBAI_021454</name>
</gene>
<evidence type="ECO:0000313" key="2">
    <source>
        <dbReference type="EMBL" id="KAK5608703.1"/>
    </source>
</evidence>
<sequence>MTKRLTQRGSSTGSRGSHRSIDQATCACAGNRPPLLPVPWMSDMSRDDDVTHARINDRDASGEIGQMERGKPDYHNEHKPAPDTRNTREYV</sequence>
<comment type="caution">
    <text evidence="2">The sequence shown here is derived from an EMBL/GenBank/DDBJ whole genome shotgun (WGS) entry which is preliminary data.</text>
</comment>
<dbReference type="AlphaFoldDB" id="A0AAV9RIG3"/>
<keyword evidence="3" id="KW-1185">Reference proteome</keyword>
<feature type="region of interest" description="Disordered" evidence="1">
    <location>
        <begin position="1"/>
        <end position="91"/>
    </location>
</feature>
<reference evidence="2 3" key="1">
    <citation type="submission" date="2021-06" db="EMBL/GenBank/DDBJ databases">
        <authorList>
            <person name="Palmer J.M."/>
        </authorList>
    </citation>
    <scope>NUCLEOTIDE SEQUENCE [LARGE SCALE GENOMIC DNA]</scope>
    <source>
        <strain evidence="2 3">MEX-2019</strain>
        <tissue evidence="2">Muscle</tissue>
    </source>
</reference>
<dbReference type="Proteomes" id="UP001311232">
    <property type="component" value="Unassembled WGS sequence"/>
</dbReference>
<dbReference type="EMBL" id="JAHHUM010001788">
    <property type="protein sequence ID" value="KAK5608703.1"/>
    <property type="molecule type" value="Genomic_DNA"/>
</dbReference>
<proteinExistence type="predicted"/>
<accession>A0AAV9RIG3</accession>
<name>A0AAV9RIG3_9TELE</name>
<evidence type="ECO:0000313" key="3">
    <source>
        <dbReference type="Proteomes" id="UP001311232"/>
    </source>
</evidence>